<proteinExistence type="predicted"/>
<feature type="domain" description="HTH araC/xylS-type" evidence="1">
    <location>
        <begin position="226"/>
        <end position="330"/>
    </location>
</feature>
<dbReference type="PANTHER" id="PTHR47893">
    <property type="entry name" value="REGULATORY PROTEIN PCHR"/>
    <property type="match status" value="1"/>
</dbReference>
<name>A0A1L3F4Y3_BRAJP</name>
<dbReference type="Proteomes" id="UP000181962">
    <property type="component" value="Chromosome"/>
</dbReference>
<gene>
    <name evidence="2" type="ORF">BKD09_08350</name>
</gene>
<evidence type="ECO:0000313" key="3">
    <source>
        <dbReference type="Proteomes" id="UP000181962"/>
    </source>
</evidence>
<evidence type="ECO:0000313" key="2">
    <source>
        <dbReference type="EMBL" id="APG08337.1"/>
    </source>
</evidence>
<dbReference type="InterPro" id="IPR053142">
    <property type="entry name" value="PchR_regulatory_protein"/>
</dbReference>
<dbReference type="OrthoDB" id="9802263at2"/>
<sequence length="336" mass="36975">MDQSLLDTARDGTQRTALDGLLSFQGLKPSAALELRSYDIDHFGESERYAGASSMPLSAGATAIKRAQLSLPVLTLSLVKTFPRIIRGYDLAHAIAVAVPMDHVTSTRINGQSIGSSILVLKGRSDCLVYEPAGRLWAVAYFSPPEREPWSQLDDGYHLLSPASEVLASLHGSISTTLETAAHDPDFLNEPTSRTAVEQSLFAAMDAAIRSNVKRGPMHSTTDSYQRIVAEMERLIRHDLAIWHKTTELAERVGVSVRTLQSATQAICGMSPHRYSRVLRLWSVRKQLRTGPARRSVKACAIGHGFWHLSEFAASYRAAFGELPSETLHRSKREVI</sequence>
<dbReference type="GO" id="GO:0043565">
    <property type="term" value="F:sequence-specific DNA binding"/>
    <property type="evidence" value="ECO:0007669"/>
    <property type="project" value="InterPro"/>
</dbReference>
<protein>
    <submittedName>
        <fullName evidence="2">AraC family transcriptional regulator</fullName>
    </submittedName>
</protein>
<organism evidence="2 3">
    <name type="scientific">Bradyrhizobium japonicum</name>
    <dbReference type="NCBI Taxonomy" id="375"/>
    <lineage>
        <taxon>Bacteria</taxon>
        <taxon>Pseudomonadati</taxon>
        <taxon>Pseudomonadota</taxon>
        <taxon>Alphaproteobacteria</taxon>
        <taxon>Hyphomicrobiales</taxon>
        <taxon>Nitrobacteraceae</taxon>
        <taxon>Bradyrhizobium</taxon>
    </lineage>
</organism>
<dbReference type="PANTHER" id="PTHR47893:SF1">
    <property type="entry name" value="REGULATORY PROTEIN PCHR"/>
    <property type="match status" value="1"/>
</dbReference>
<dbReference type="Gene3D" id="1.10.10.60">
    <property type="entry name" value="Homeodomain-like"/>
    <property type="match status" value="1"/>
</dbReference>
<evidence type="ECO:0000259" key="1">
    <source>
        <dbReference type="PROSITE" id="PS01124"/>
    </source>
</evidence>
<dbReference type="EMBL" id="CP017637">
    <property type="protein sequence ID" value="APG08337.1"/>
    <property type="molecule type" value="Genomic_DNA"/>
</dbReference>
<reference evidence="2 3" key="1">
    <citation type="submission" date="2016-11" db="EMBL/GenBank/DDBJ databases">
        <title>Complete Genome Sequence of Bradyrhizobium sp. strain J5, an isolated from soybean nodule in Hokkaido.</title>
        <authorList>
            <person name="Kanehara K."/>
        </authorList>
    </citation>
    <scope>NUCLEOTIDE SEQUENCE [LARGE SCALE GENOMIC DNA]</scope>
    <source>
        <strain evidence="2 3">J5</strain>
    </source>
</reference>
<dbReference type="RefSeq" id="WP_081369124.1">
    <property type="nucleotide sequence ID" value="NZ_JANUDB010000001.1"/>
</dbReference>
<dbReference type="PROSITE" id="PS01124">
    <property type="entry name" value="HTH_ARAC_FAMILY_2"/>
    <property type="match status" value="1"/>
</dbReference>
<dbReference type="InterPro" id="IPR018060">
    <property type="entry name" value="HTH_AraC"/>
</dbReference>
<accession>A0A1L3F4Y3</accession>
<dbReference type="GO" id="GO:0003700">
    <property type="term" value="F:DNA-binding transcription factor activity"/>
    <property type="evidence" value="ECO:0007669"/>
    <property type="project" value="InterPro"/>
</dbReference>
<dbReference type="Pfam" id="PF12833">
    <property type="entry name" value="HTH_18"/>
    <property type="match status" value="1"/>
</dbReference>
<dbReference type="SMART" id="SM00342">
    <property type="entry name" value="HTH_ARAC"/>
    <property type="match status" value="1"/>
</dbReference>
<dbReference type="AlphaFoldDB" id="A0A1L3F4Y3"/>